<dbReference type="InterPro" id="IPR000580">
    <property type="entry name" value="TSC22/Bun"/>
</dbReference>
<feature type="compositionally biased region" description="Polar residues" evidence="2">
    <location>
        <begin position="391"/>
        <end position="406"/>
    </location>
</feature>
<accession>A0A813QHU1</accession>
<evidence type="ECO:0000313" key="4">
    <source>
        <dbReference type="Proteomes" id="UP000663879"/>
    </source>
</evidence>
<sequence>MLKQHCQAMDNLGASVAAAQVLVQTIPLNAQLSQLELSTGASRTSQSVPSAKESNRFRIVKTDADRKSESVDESVQTIPNDQVNFNSIQNISNNVINNPSKVLTNLNGNTKDVNSIQQGSNQKTYQRGRWFVSEFSTDNNQQVKQANFNQALINGQTSLNITTTTNQSSSIPQTQIKNDENTNFANGYINNNQTPSVNTINPSLVSNPVLNTANLLAQNQSSSQQQNSTPPIQTNVQNPNFYLQNQVYQPTQPTQTYQIINQTSSSITSINQPTQILQTQINNQSVPIVNNNFVTSVTQLQPSITQSQQNQSNILVTNQPNQNLVTSIISNNVTDNNTQSIKQQNFTTSQPINSLTNQPLKQGPTQTLDNLTIAPTQNNNQILNPQLIPPSQQTSPKDQNLVKQQQPNPLLIINENNPVNSSNDSENSLSENSNDPKKSDGGIHDRIALAMDEVKSLLTQAVRDEIVALKNQIKQLKEYNSRLEQENLVLKKNMPSDTLRQLEGRGLITVLNNNSVNNLTVNENEFRNVHDSMISSFTEHVNNNLLNNIQSASILPKINGNLLQEQINLVESYTNNKSEN</sequence>
<dbReference type="AlphaFoldDB" id="A0A813QHU1"/>
<name>A0A813QHU1_9BILA</name>
<reference evidence="3" key="1">
    <citation type="submission" date="2021-02" db="EMBL/GenBank/DDBJ databases">
        <authorList>
            <person name="Nowell W R."/>
        </authorList>
    </citation>
    <scope>NUCLEOTIDE SEQUENCE</scope>
    <source>
        <strain evidence="3">Ploen Becks lab</strain>
    </source>
</reference>
<comment type="caution">
    <text evidence="3">The sequence shown here is derived from an EMBL/GenBank/DDBJ whole genome shotgun (WGS) entry which is preliminary data.</text>
</comment>
<feature type="compositionally biased region" description="Polar residues" evidence="2">
    <location>
        <begin position="349"/>
        <end position="376"/>
    </location>
</feature>
<dbReference type="GO" id="GO:0006357">
    <property type="term" value="P:regulation of transcription by RNA polymerase II"/>
    <property type="evidence" value="ECO:0007669"/>
    <property type="project" value="InterPro"/>
</dbReference>
<dbReference type="EMBL" id="CAJNOC010000493">
    <property type="protein sequence ID" value="CAF0768244.1"/>
    <property type="molecule type" value="Genomic_DNA"/>
</dbReference>
<proteinExistence type="predicted"/>
<feature type="coiled-coil region" evidence="1">
    <location>
        <begin position="459"/>
        <end position="493"/>
    </location>
</feature>
<dbReference type="OrthoDB" id="8961796at2759"/>
<keyword evidence="1" id="KW-0175">Coiled coil</keyword>
<evidence type="ECO:0000256" key="1">
    <source>
        <dbReference type="SAM" id="Coils"/>
    </source>
</evidence>
<protein>
    <submittedName>
        <fullName evidence="3">Uncharacterized protein</fullName>
    </submittedName>
</protein>
<dbReference type="SUPFAM" id="SSF58026">
    <property type="entry name" value="Delta-sleep-inducing peptide immunoreactive peptide"/>
    <property type="match status" value="1"/>
</dbReference>
<feature type="region of interest" description="Disordered" evidence="2">
    <location>
        <begin position="349"/>
        <end position="442"/>
    </location>
</feature>
<dbReference type="Proteomes" id="UP000663879">
    <property type="component" value="Unassembled WGS sequence"/>
</dbReference>
<dbReference type="Pfam" id="PF01166">
    <property type="entry name" value="TSC22"/>
    <property type="match status" value="1"/>
</dbReference>
<feature type="compositionally biased region" description="Low complexity" evidence="2">
    <location>
        <begin position="377"/>
        <end position="390"/>
    </location>
</feature>
<gene>
    <name evidence="3" type="ORF">OXX778_LOCUS4811</name>
</gene>
<evidence type="ECO:0000313" key="3">
    <source>
        <dbReference type="EMBL" id="CAF0768244.1"/>
    </source>
</evidence>
<dbReference type="Gene3D" id="1.20.5.490">
    <property type="entry name" value="Single helix bin"/>
    <property type="match status" value="1"/>
</dbReference>
<feature type="compositionally biased region" description="Low complexity" evidence="2">
    <location>
        <begin position="407"/>
        <end position="433"/>
    </location>
</feature>
<keyword evidence="4" id="KW-1185">Reference proteome</keyword>
<organism evidence="3 4">
    <name type="scientific">Brachionus calyciflorus</name>
    <dbReference type="NCBI Taxonomy" id="104777"/>
    <lineage>
        <taxon>Eukaryota</taxon>
        <taxon>Metazoa</taxon>
        <taxon>Spiralia</taxon>
        <taxon>Gnathifera</taxon>
        <taxon>Rotifera</taxon>
        <taxon>Eurotatoria</taxon>
        <taxon>Monogononta</taxon>
        <taxon>Pseudotrocha</taxon>
        <taxon>Ploima</taxon>
        <taxon>Brachionidae</taxon>
        <taxon>Brachionus</taxon>
    </lineage>
</organism>
<evidence type="ECO:0000256" key="2">
    <source>
        <dbReference type="SAM" id="MobiDB-lite"/>
    </source>
</evidence>